<evidence type="ECO:0000256" key="1">
    <source>
        <dbReference type="ARBA" id="ARBA00022692"/>
    </source>
</evidence>
<accession>A0A7S2LN59</accession>
<dbReference type="AlphaFoldDB" id="A0A7S2LN59"/>
<keyword evidence="2 4" id="KW-1133">Transmembrane helix</keyword>
<keyword evidence="1 4" id="KW-0812">Transmembrane</keyword>
<proteinExistence type="predicted"/>
<evidence type="ECO:0000313" key="5">
    <source>
        <dbReference type="EMBL" id="CAD9611397.1"/>
    </source>
</evidence>
<dbReference type="Gene3D" id="1.20.1560.10">
    <property type="entry name" value="ABC transporter type 1, transmembrane domain"/>
    <property type="match status" value="1"/>
</dbReference>
<protein>
    <submittedName>
        <fullName evidence="5">Uncharacterized protein</fullName>
    </submittedName>
</protein>
<dbReference type="GO" id="GO:0005524">
    <property type="term" value="F:ATP binding"/>
    <property type="evidence" value="ECO:0007669"/>
    <property type="project" value="InterPro"/>
</dbReference>
<sequence>MSPPKQSTTKNTTTTNPTKTLLKSSYLEQYNAIRGNALPLSRAANHDDFLHYFRCANPKYSPNQKQVAKVSIWALLSYSTPKEKALMVLGIVMATFTGLGIPAWLILLARSLDTFSSLAAIIAKAGENADLFALLRTELNKLCIAFAIVG</sequence>
<organism evidence="5">
    <name type="scientific">Skeletonema marinoi</name>
    <dbReference type="NCBI Taxonomy" id="267567"/>
    <lineage>
        <taxon>Eukaryota</taxon>
        <taxon>Sar</taxon>
        <taxon>Stramenopiles</taxon>
        <taxon>Ochrophyta</taxon>
        <taxon>Bacillariophyta</taxon>
        <taxon>Coscinodiscophyceae</taxon>
        <taxon>Thalassiosirophycidae</taxon>
        <taxon>Thalassiosirales</taxon>
        <taxon>Skeletonemataceae</taxon>
        <taxon>Skeletonema</taxon>
        <taxon>Skeletonema marinoi-dohrnii complex</taxon>
    </lineage>
</organism>
<dbReference type="GO" id="GO:0016020">
    <property type="term" value="C:membrane"/>
    <property type="evidence" value="ECO:0007669"/>
    <property type="project" value="InterPro"/>
</dbReference>
<evidence type="ECO:0000256" key="3">
    <source>
        <dbReference type="ARBA" id="ARBA00023136"/>
    </source>
</evidence>
<keyword evidence="3 4" id="KW-0472">Membrane</keyword>
<evidence type="ECO:0000256" key="4">
    <source>
        <dbReference type="SAM" id="Phobius"/>
    </source>
</evidence>
<gene>
    <name evidence="5" type="ORF">SMAR0320_LOCUS13906</name>
</gene>
<evidence type="ECO:0000256" key="2">
    <source>
        <dbReference type="ARBA" id="ARBA00022989"/>
    </source>
</evidence>
<dbReference type="EMBL" id="HBGZ01019409">
    <property type="protein sequence ID" value="CAD9611397.1"/>
    <property type="molecule type" value="Transcribed_RNA"/>
</dbReference>
<reference evidence="5" key="1">
    <citation type="submission" date="2021-01" db="EMBL/GenBank/DDBJ databases">
        <authorList>
            <person name="Corre E."/>
            <person name="Pelletier E."/>
            <person name="Niang G."/>
            <person name="Scheremetjew M."/>
            <person name="Finn R."/>
            <person name="Kale V."/>
            <person name="Holt S."/>
            <person name="Cochrane G."/>
            <person name="Meng A."/>
            <person name="Brown T."/>
            <person name="Cohen L."/>
        </authorList>
    </citation>
    <scope>NUCLEOTIDE SEQUENCE</scope>
    <source>
        <strain evidence="5">SM1012Den-03</strain>
    </source>
</reference>
<feature type="transmembrane region" description="Helical" evidence="4">
    <location>
        <begin position="85"/>
        <end position="107"/>
    </location>
</feature>
<name>A0A7S2LN59_9STRA</name>
<dbReference type="InterPro" id="IPR036640">
    <property type="entry name" value="ABC1_TM_sf"/>
</dbReference>